<gene>
    <name evidence="1" type="ORF">FCALED_LOCUS3932</name>
</gene>
<dbReference type="Proteomes" id="UP000789570">
    <property type="component" value="Unassembled WGS sequence"/>
</dbReference>
<keyword evidence="2" id="KW-1185">Reference proteome</keyword>
<accession>A0A9N9F2A7</accession>
<comment type="caution">
    <text evidence="1">The sequence shown here is derived from an EMBL/GenBank/DDBJ whole genome shotgun (WGS) entry which is preliminary data.</text>
</comment>
<reference evidence="1" key="1">
    <citation type="submission" date="2021-06" db="EMBL/GenBank/DDBJ databases">
        <authorList>
            <person name="Kallberg Y."/>
            <person name="Tangrot J."/>
            <person name="Rosling A."/>
        </authorList>
    </citation>
    <scope>NUCLEOTIDE SEQUENCE</scope>
    <source>
        <strain evidence="1">UK204</strain>
    </source>
</reference>
<evidence type="ECO:0000313" key="2">
    <source>
        <dbReference type="Proteomes" id="UP000789570"/>
    </source>
</evidence>
<name>A0A9N9F2A7_9GLOM</name>
<protein>
    <submittedName>
        <fullName evidence="1">8099_t:CDS:1</fullName>
    </submittedName>
</protein>
<dbReference type="OrthoDB" id="2332951at2759"/>
<proteinExistence type="predicted"/>
<evidence type="ECO:0000313" key="1">
    <source>
        <dbReference type="EMBL" id="CAG8505638.1"/>
    </source>
</evidence>
<dbReference type="EMBL" id="CAJVPQ010000726">
    <property type="protein sequence ID" value="CAG8505638.1"/>
    <property type="molecule type" value="Genomic_DNA"/>
</dbReference>
<dbReference type="AlphaFoldDB" id="A0A9N9F2A7"/>
<organism evidence="1 2">
    <name type="scientific">Funneliformis caledonium</name>
    <dbReference type="NCBI Taxonomy" id="1117310"/>
    <lineage>
        <taxon>Eukaryota</taxon>
        <taxon>Fungi</taxon>
        <taxon>Fungi incertae sedis</taxon>
        <taxon>Mucoromycota</taxon>
        <taxon>Glomeromycotina</taxon>
        <taxon>Glomeromycetes</taxon>
        <taxon>Glomerales</taxon>
        <taxon>Glomeraceae</taxon>
        <taxon>Funneliformis</taxon>
    </lineage>
</organism>
<sequence>MTSLRKPAKITKTIIFYNGLFHYVEDNANGEANMQFVLFKVYNLTRSFEELRKEIIASVGGGESTTVTYIDDSKDESDEAYVSLNENVKIRICFKSQKHRDVIEHLRSSQSIKDLTQNGFADWVPLDSKSYINIERNSRCERRGNILTTTKLRSFDDDIDPRLLEMIIDEIYENKIDLALEKLFPGPSIKIYHEINDLIMIAVVFEIQYHFDEEIGKLFVEVLNSLIEDRKIEARSNEASSVFSTFVYRLFAVIRNLIYLNELYGEFKSPSWSPFVNIQKVKDIRDEVPTMRHTSEEEHLITMEKVTNVEDSLSKLHPIVKQLQEEVEIAQFRIHYNIRKWKKPKRTSNVLFYGSIAAMLSIPTLYLSNKSAARAVSSNRLKVSFGCLLTILLGIWTKKSHNNFHKSINVSKQLDPLLVSTKQNVDLLDRCLDEIAVDDTSKIKVNDYEFKGRKVILKQLFHQFVAANANIKISFSVTS</sequence>